<feature type="transmembrane region" description="Helical" evidence="1">
    <location>
        <begin position="286"/>
        <end position="309"/>
    </location>
</feature>
<keyword evidence="2" id="KW-0328">Glycosyltransferase</keyword>
<evidence type="ECO:0000313" key="2">
    <source>
        <dbReference type="EMBL" id="MFD2822918.1"/>
    </source>
</evidence>
<dbReference type="RefSeq" id="WP_183486237.1">
    <property type="nucleotide sequence ID" value="NZ_JBHUOV010000001.1"/>
</dbReference>
<feature type="transmembrane region" description="Helical" evidence="1">
    <location>
        <begin position="12"/>
        <end position="30"/>
    </location>
</feature>
<keyword evidence="1" id="KW-0472">Membrane</keyword>
<sequence length="471" mass="54656">MLNTTVFKRNKISILLALASVLFYFTFAYNLVRTDYIKLVTLYIALFFLFYKLIQINKKNIKFLTYTAFVFRVVFIFAIPNLSQDFYRFIWDGRMILEGFNPYLFTPESFLIQNELPVFQAQELYAGMGNLNGSHFSNYPPLNQLCFVIAGLLSGQSILGSAIVLRLIIIAADFGTLYFGRQLLEKLKLPAHHIFWYLLNPFIIIELTGNLHFEGVMIFFLVWSLYLLHNSRWKQAAVVFACSVAVKLIPLLFLPLFFKWFVKPPDYTPGDNSKLLSGRAKSRPKAMMNLFTFYVLIGLITLTFFLPFYSSTFVTNYAQTVGLWFQKFEFNASIYYLAREVGYWVRGYNEIAVIGKVLPIIVILFVISLAVFKRNKTTIELITSMVFAFSIYLFLSTTVHPWYIATLLILSVFTNYKFPLIWSLVIVLSYLAYINLNSADKSENLWFIALEYGIVFSVFLYELLKKKPIAY</sequence>
<feature type="transmembrane region" description="Helical" evidence="1">
    <location>
        <begin position="201"/>
        <end position="226"/>
    </location>
</feature>
<protein>
    <submittedName>
        <fullName evidence="2">Mannosyltransferase</fullName>
    </submittedName>
</protein>
<feature type="transmembrane region" description="Helical" evidence="1">
    <location>
        <begin position="351"/>
        <end position="372"/>
    </location>
</feature>
<dbReference type="GO" id="GO:0016757">
    <property type="term" value="F:glycosyltransferase activity"/>
    <property type="evidence" value="ECO:0007669"/>
    <property type="project" value="UniProtKB-KW"/>
</dbReference>
<feature type="transmembrane region" description="Helical" evidence="1">
    <location>
        <begin position="445"/>
        <end position="464"/>
    </location>
</feature>
<gene>
    <name evidence="2" type="ORF">ACFS5M_04505</name>
</gene>
<keyword evidence="1" id="KW-0812">Transmembrane</keyword>
<feature type="transmembrane region" description="Helical" evidence="1">
    <location>
        <begin position="63"/>
        <end position="82"/>
    </location>
</feature>
<keyword evidence="2" id="KW-0808">Transferase</keyword>
<evidence type="ECO:0000313" key="3">
    <source>
        <dbReference type="Proteomes" id="UP001597533"/>
    </source>
</evidence>
<organism evidence="2 3">
    <name type="scientific">Lacinutrix iliipiscaria</name>
    <dbReference type="NCBI Taxonomy" id="1230532"/>
    <lineage>
        <taxon>Bacteria</taxon>
        <taxon>Pseudomonadati</taxon>
        <taxon>Bacteroidota</taxon>
        <taxon>Flavobacteriia</taxon>
        <taxon>Flavobacteriales</taxon>
        <taxon>Flavobacteriaceae</taxon>
        <taxon>Lacinutrix</taxon>
    </lineage>
</organism>
<feature type="transmembrane region" description="Helical" evidence="1">
    <location>
        <begin position="36"/>
        <end position="54"/>
    </location>
</feature>
<reference evidence="3" key="1">
    <citation type="journal article" date="2019" name="Int. J. Syst. Evol. Microbiol.">
        <title>The Global Catalogue of Microorganisms (GCM) 10K type strain sequencing project: providing services to taxonomists for standard genome sequencing and annotation.</title>
        <authorList>
            <consortium name="The Broad Institute Genomics Platform"/>
            <consortium name="The Broad Institute Genome Sequencing Center for Infectious Disease"/>
            <person name="Wu L."/>
            <person name="Ma J."/>
        </authorList>
    </citation>
    <scope>NUCLEOTIDE SEQUENCE [LARGE SCALE GENOMIC DNA]</scope>
    <source>
        <strain evidence="3">KCTC 32141</strain>
    </source>
</reference>
<keyword evidence="1" id="KW-1133">Transmembrane helix</keyword>
<comment type="caution">
    <text evidence="2">The sequence shown here is derived from an EMBL/GenBank/DDBJ whole genome shotgun (WGS) entry which is preliminary data.</text>
</comment>
<feature type="transmembrane region" description="Helical" evidence="1">
    <location>
        <begin position="158"/>
        <end position="180"/>
    </location>
</feature>
<dbReference type="Pfam" id="PF26314">
    <property type="entry name" value="MptA_B_family"/>
    <property type="match status" value="1"/>
</dbReference>
<accession>A0ABW5WJM1</accession>
<dbReference type="Proteomes" id="UP001597533">
    <property type="component" value="Unassembled WGS sequence"/>
</dbReference>
<evidence type="ECO:0000256" key="1">
    <source>
        <dbReference type="SAM" id="Phobius"/>
    </source>
</evidence>
<keyword evidence="3" id="KW-1185">Reference proteome</keyword>
<proteinExistence type="predicted"/>
<dbReference type="EMBL" id="JBHUOV010000001">
    <property type="protein sequence ID" value="MFD2822918.1"/>
    <property type="molecule type" value="Genomic_DNA"/>
</dbReference>
<feature type="transmembrane region" description="Helical" evidence="1">
    <location>
        <begin position="238"/>
        <end position="258"/>
    </location>
</feature>
<feature type="transmembrane region" description="Helical" evidence="1">
    <location>
        <begin position="416"/>
        <end position="433"/>
    </location>
</feature>
<name>A0ABW5WJM1_9FLAO</name>
<feature type="transmembrane region" description="Helical" evidence="1">
    <location>
        <begin position="384"/>
        <end position="404"/>
    </location>
</feature>